<dbReference type="InterPro" id="IPR006620">
    <property type="entry name" value="Pro_4_hyd_alph"/>
</dbReference>
<dbReference type="EMBL" id="LGRX02033929">
    <property type="protein sequence ID" value="KAK3239401.1"/>
    <property type="molecule type" value="Genomic_DNA"/>
</dbReference>
<keyword evidence="2" id="KW-0479">Metal-binding</keyword>
<comment type="caution">
    <text evidence="8">The sequence shown here is derived from an EMBL/GenBank/DDBJ whole genome shotgun (WGS) entry which is preliminary data.</text>
</comment>
<dbReference type="PANTHER" id="PTHR24014">
    <property type="entry name" value="2-OXOGLUTARATE AND IRON-DEPENDENT OXYGENASE DOMAIN-CONTAINING PROTEIN 2"/>
    <property type="match status" value="1"/>
</dbReference>
<evidence type="ECO:0000313" key="8">
    <source>
        <dbReference type="EMBL" id="KAK3239401.1"/>
    </source>
</evidence>
<evidence type="ECO:0000256" key="5">
    <source>
        <dbReference type="ARBA" id="ARBA00023002"/>
    </source>
</evidence>
<dbReference type="PANTHER" id="PTHR24014:SF4">
    <property type="entry name" value="2-OXOGLUTARATE AND IRON-DEPENDENT OXYGENASE DOMAIN-CONTAINING PROTEIN 2"/>
    <property type="match status" value="1"/>
</dbReference>
<sequence>MSTSVKDTIMVSAAGKKLGAGLTTGEPNVLERYSKKCRHPELFDVSKGWKRQWFEPAFFEAIQSSHHGDNAKLQSLLEEESPGVYSFPMMTTEFCLMFIEELDNYKSSGLPIRRPNSMNNYGIVVNDIGMERMLSYLQRDFLHPVGLTLFPKEGSQFDAHHSFMVQYKEGEDLGLDMHTDDSDVTFNLCLGKEFTASGLTFCGMMGDPTHRQFTFAYQHRVGRCVVHLGRKRHGADDIQCKTGLLGSLSGGRKKLGRSWEEFASICYEKLSEEVVFFSIKRRWGEVVSLSFDKHLEDELCIRLKKHLEGVVSFNCHKLLEDVVPASFEKAPGRIQSGERNNLIIWNHNHAFRATGAHRTTMSEYSKEAGPPDLQCLSYTHDRDYTAYKDLPGQAGGSRPWCPPPAGCYDQMDDVLSGKNNGKSN</sequence>
<protein>
    <recommendedName>
        <fullName evidence="7">Fe2OG dioxygenase domain-containing protein</fullName>
    </recommendedName>
</protein>
<reference evidence="8 9" key="1">
    <citation type="journal article" date="2015" name="Genome Biol. Evol.">
        <title>Comparative Genomics of a Bacterivorous Green Alga Reveals Evolutionary Causalities and Consequences of Phago-Mixotrophic Mode of Nutrition.</title>
        <authorList>
            <person name="Burns J.A."/>
            <person name="Paasch A."/>
            <person name="Narechania A."/>
            <person name="Kim E."/>
        </authorList>
    </citation>
    <scope>NUCLEOTIDE SEQUENCE [LARGE SCALE GENOMIC DNA]</scope>
    <source>
        <strain evidence="8 9">PLY_AMNH</strain>
    </source>
</reference>
<dbReference type="Proteomes" id="UP001190700">
    <property type="component" value="Unassembled WGS sequence"/>
</dbReference>
<comment type="cofactor">
    <cofactor evidence="1">
        <name>L-ascorbate</name>
        <dbReference type="ChEBI" id="CHEBI:38290"/>
    </cofactor>
</comment>
<evidence type="ECO:0000259" key="7">
    <source>
        <dbReference type="PROSITE" id="PS51471"/>
    </source>
</evidence>
<organism evidence="8 9">
    <name type="scientific">Cymbomonas tetramitiformis</name>
    <dbReference type="NCBI Taxonomy" id="36881"/>
    <lineage>
        <taxon>Eukaryota</taxon>
        <taxon>Viridiplantae</taxon>
        <taxon>Chlorophyta</taxon>
        <taxon>Pyramimonadophyceae</taxon>
        <taxon>Pyramimonadales</taxon>
        <taxon>Pyramimonadaceae</taxon>
        <taxon>Cymbomonas</taxon>
    </lineage>
</organism>
<dbReference type="PROSITE" id="PS51471">
    <property type="entry name" value="FE2OG_OXY"/>
    <property type="match status" value="1"/>
</dbReference>
<accession>A0AAE0BMQ6</accession>
<evidence type="ECO:0000256" key="4">
    <source>
        <dbReference type="ARBA" id="ARBA00022964"/>
    </source>
</evidence>
<proteinExistence type="predicted"/>
<evidence type="ECO:0000256" key="1">
    <source>
        <dbReference type="ARBA" id="ARBA00001961"/>
    </source>
</evidence>
<dbReference type="GO" id="GO:0005506">
    <property type="term" value="F:iron ion binding"/>
    <property type="evidence" value="ECO:0007669"/>
    <property type="project" value="InterPro"/>
</dbReference>
<dbReference type="SMART" id="SM00702">
    <property type="entry name" value="P4Hc"/>
    <property type="match status" value="1"/>
</dbReference>
<name>A0AAE0BMQ6_9CHLO</name>
<keyword evidence="5" id="KW-0560">Oxidoreductase</keyword>
<evidence type="ECO:0000313" key="9">
    <source>
        <dbReference type="Proteomes" id="UP001190700"/>
    </source>
</evidence>
<evidence type="ECO:0000256" key="3">
    <source>
        <dbReference type="ARBA" id="ARBA00022896"/>
    </source>
</evidence>
<evidence type="ECO:0000256" key="2">
    <source>
        <dbReference type="ARBA" id="ARBA00022723"/>
    </source>
</evidence>
<keyword evidence="4" id="KW-0223">Dioxygenase</keyword>
<dbReference type="GO" id="GO:0016705">
    <property type="term" value="F:oxidoreductase activity, acting on paired donors, with incorporation or reduction of molecular oxygen"/>
    <property type="evidence" value="ECO:0007669"/>
    <property type="project" value="InterPro"/>
</dbReference>
<keyword evidence="9" id="KW-1185">Reference proteome</keyword>
<evidence type="ECO:0000256" key="6">
    <source>
        <dbReference type="ARBA" id="ARBA00023004"/>
    </source>
</evidence>
<dbReference type="GO" id="GO:0051213">
    <property type="term" value="F:dioxygenase activity"/>
    <property type="evidence" value="ECO:0007669"/>
    <property type="project" value="UniProtKB-KW"/>
</dbReference>
<dbReference type="AlphaFoldDB" id="A0AAE0BMQ6"/>
<keyword evidence="3" id="KW-0847">Vitamin C</keyword>
<dbReference type="InterPro" id="IPR005123">
    <property type="entry name" value="Oxoglu/Fe-dep_dioxygenase_dom"/>
</dbReference>
<keyword evidence="6" id="KW-0408">Iron</keyword>
<feature type="domain" description="Fe2OG dioxygenase" evidence="7">
    <location>
        <begin position="158"/>
        <end position="262"/>
    </location>
</feature>
<dbReference type="Pfam" id="PF25238">
    <property type="entry name" value="OGFOD2-like"/>
    <property type="match status" value="1"/>
</dbReference>
<gene>
    <name evidence="8" type="ORF">CYMTET_50678</name>
</gene>
<dbReference type="GO" id="GO:0031418">
    <property type="term" value="F:L-ascorbic acid binding"/>
    <property type="evidence" value="ECO:0007669"/>
    <property type="project" value="UniProtKB-KW"/>
</dbReference>